<dbReference type="AlphaFoldDB" id="A0A1H4PNY9"/>
<keyword evidence="2" id="KW-0012">Acyltransferase</keyword>
<dbReference type="Pfam" id="PF01553">
    <property type="entry name" value="Acyltransferase"/>
    <property type="match status" value="1"/>
</dbReference>
<dbReference type="CDD" id="cd06551">
    <property type="entry name" value="LPLAT"/>
    <property type="match status" value="1"/>
</dbReference>
<organism evidence="2 3">
    <name type="scientific">Terriglobus roseus</name>
    <dbReference type="NCBI Taxonomy" id="392734"/>
    <lineage>
        <taxon>Bacteria</taxon>
        <taxon>Pseudomonadati</taxon>
        <taxon>Acidobacteriota</taxon>
        <taxon>Terriglobia</taxon>
        <taxon>Terriglobales</taxon>
        <taxon>Acidobacteriaceae</taxon>
        <taxon>Terriglobus</taxon>
    </lineage>
</organism>
<dbReference type="Proteomes" id="UP000182409">
    <property type="component" value="Unassembled WGS sequence"/>
</dbReference>
<dbReference type="SMART" id="SM00563">
    <property type="entry name" value="PlsC"/>
    <property type="match status" value="1"/>
</dbReference>
<protein>
    <submittedName>
        <fullName evidence="2">1-acyl-sn-glycerol-3-phosphate acyltransferase</fullName>
    </submittedName>
</protein>
<evidence type="ECO:0000259" key="1">
    <source>
        <dbReference type="SMART" id="SM00563"/>
    </source>
</evidence>
<accession>A0A1H4PNY9</accession>
<dbReference type="OrthoDB" id="152799at2"/>
<proteinExistence type="predicted"/>
<feature type="domain" description="Phospholipid/glycerol acyltransferase" evidence="1">
    <location>
        <begin position="53"/>
        <end position="174"/>
    </location>
</feature>
<dbReference type="InterPro" id="IPR002123">
    <property type="entry name" value="Plipid/glycerol_acylTrfase"/>
</dbReference>
<dbReference type="RefSeq" id="WP_074654459.1">
    <property type="nucleotide sequence ID" value="NZ_FNSD01000001.1"/>
</dbReference>
<dbReference type="SUPFAM" id="SSF69593">
    <property type="entry name" value="Glycerol-3-phosphate (1)-acyltransferase"/>
    <property type="match status" value="1"/>
</dbReference>
<evidence type="ECO:0000313" key="2">
    <source>
        <dbReference type="EMBL" id="SEC09116.1"/>
    </source>
</evidence>
<dbReference type="GO" id="GO:0016746">
    <property type="term" value="F:acyltransferase activity"/>
    <property type="evidence" value="ECO:0007669"/>
    <property type="project" value="UniProtKB-KW"/>
</dbReference>
<gene>
    <name evidence="2" type="ORF">SAMN05443244_2626</name>
</gene>
<keyword evidence="2" id="KW-0808">Transferase</keyword>
<dbReference type="EMBL" id="FNSD01000001">
    <property type="protein sequence ID" value="SEC09116.1"/>
    <property type="molecule type" value="Genomic_DNA"/>
</dbReference>
<sequence>MQQRPSSQPGVRTPSPLLLAGFSRIARRRLRGSFRAVRMLHAERLVQAGAGPLIVYLNHPSWWDPLLCLTLARKLLPHRTHYAPISAASLVRYPMFGRLGMFPVDQGSARGAAQFLRSSQSVLASGGVLWITAQGRFSDVRLRPATLKAGLGALLHRLQDASPVTVLPLALEYTFWNGVKPEALSAAGTPIDVRSTAVPNTARQWTQLLEEELQTAQDELAAAAMLRDPSIFETLLDSNGASLWQRLRARMRGELEIPGADRTSETD</sequence>
<evidence type="ECO:0000313" key="3">
    <source>
        <dbReference type="Proteomes" id="UP000182409"/>
    </source>
</evidence>
<reference evidence="2 3" key="1">
    <citation type="submission" date="2016-10" db="EMBL/GenBank/DDBJ databases">
        <authorList>
            <person name="de Groot N.N."/>
        </authorList>
    </citation>
    <scope>NUCLEOTIDE SEQUENCE [LARGE SCALE GENOMIC DNA]</scope>
    <source>
        <strain evidence="2 3">AB35.6</strain>
    </source>
</reference>
<name>A0A1H4PNY9_9BACT</name>